<feature type="region of interest" description="Disordered" evidence="2">
    <location>
        <begin position="459"/>
        <end position="491"/>
    </location>
</feature>
<name>J5R8Y0_TRIAS</name>
<accession>J5R8Y0</accession>
<feature type="compositionally biased region" description="Polar residues" evidence="2">
    <location>
        <begin position="657"/>
        <end position="669"/>
    </location>
</feature>
<comment type="caution">
    <text evidence="3">The sequence shown here is derived from an EMBL/GenBank/DDBJ whole genome shotgun (WGS) entry which is preliminary data.</text>
</comment>
<dbReference type="PANTHER" id="PTHR13265:SF0">
    <property type="entry name" value="HPR1"/>
    <property type="match status" value="1"/>
</dbReference>
<feature type="region of interest" description="Disordered" evidence="2">
    <location>
        <begin position="592"/>
        <end position="722"/>
    </location>
</feature>
<dbReference type="GO" id="GO:0006406">
    <property type="term" value="P:mRNA export from nucleus"/>
    <property type="evidence" value="ECO:0007669"/>
    <property type="project" value="TreeGrafter"/>
</dbReference>
<dbReference type="InterPro" id="IPR021861">
    <property type="entry name" value="THO_THOC1"/>
</dbReference>
<evidence type="ECO:0008006" key="5">
    <source>
        <dbReference type="Google" id="ProtNLM"/>
    </source>
</evidence>
<dbReference type="GeneID" id="25991016"/>
<evidence type="ECO:0000313" key="3">
    <source>
        <dbReference type="EMBL" id="EJT51323.1"/>
    </source>
</evidence>
<feature type="region of interest" description="Disordered" evidence="2">
    <location>
        <begin position="238"/>
        <end position="266"/>
    </location>
</feature>
<dbReference type="OrthoDB" id="9402762at2759"/>
<dbReference type="Pfam" id="PF11957">
    <property type="entry name" value="efThoc1"/>
    <property type="match status" value="1"/>
</dbReference>
<sequence>MAATTLHSRLTDDLSGLLGTLGKKRLTELKKHKGAAPLKPLDADDLRSKVDAIWSKNHDEGPSSRRPDVIRGTMDVVGRDLALRPVVSGELSEPEYGASEKEQASFQTALQDRLDVVLTLYEAVYATHAEALLEPGAIFIPLLEEFVELLSVETWHSFFSYFETREKRFTRDMPASKGKALPLLRTINTFLRTLSSTPADLQLRGRVQLFASRAISVSDKSAINMRGEYSGIRTTWEETPEETAAGADGDVEMDGGAAKGEKGEKSEDDKFYNTLWSLQQYFAHPPSLDGPATGEPAQTPFERFRSASDEVLERLFAETARERANPTPKVDRGPDAETEVVFPRYLTARALLRHELADIGFRRQVLLQYFILFQFLLNLTPGVASKQQATGGMPKSFIIDDDAARWIKSTVSRIRDELKRIDSTDGLRFEETVVELMNRERRYAQWKNDGCPEADWAIAPVPPTEGKATARKWERQSKPPRPWPYKQGTPTLTRLSETSFKGLGDFKKKTRQTVFELEEEYRRLEAEEEDDKAMGREPPENIKRRKETIRWLALRQARDTHPRVLAAMGAYDLTKLVNLMRDFDSKQAAARAKGQSEADAEAEVAADAEGGDADADVTEAAEGDADVPEAEAAAEEPAADEAAAEKEETEPAPQVVVQESTAETDTPMDTQEQAQAQQEETLPAEQPVERSAEQTAEQQQQGDVEMAEAEEQDDEGDLGEAE</sequence>
<feature type="compositionally biased region" description="Acidic residues" evidence="2">
    <location>
        <begin position="598"/>
        <end position="639"/>
    </location>
</feature>
<keyword evidence="1" id="KW-0175">Coiled coil</keyword>
<feature type="compositionally biased region" description="Polar residues" evidence="2">
    <location>
        <begin position="693"/>
        <end position="702"/>
    </location>
</feature>
<dbReference type="GO" id="GO:0000445">
    <property type="term" value="C:THO complex part of transcription export complex"/>
    <property type="evidence" value="ECO:0007669"/>
    <property type="project" value="TreeGrafter"/>
</dbReference>
<dbReference type="HOGENOM" id="CLU_021106_0_0_1"/>
<gene>
    <name evidence="3" type="ORF">A1Q1_07504</name>
</gene>
<feature type="compositionally biased region" description="Low complexity" evidence="2">
    <location>
        <begin position="670"/>
        <end position="686"/>
    </location>
</feature>
<organism evidence="3 4">
    <name type="scientific">Trichosporon asahii var. asahii (strain ATCC 90039 / CBS 2479 / JCM 2466 / KCTC 7840 / NBRC 103889/ NCYC 2677 / UAMH 7654)</name>
    <name type="common">Yeast</name>
    <dbReference type="NCBI Taxonomy" id="1186058"/>
    <lineage>
        <taxon>Eukaryota</taxon>
        <taxon>Fungi</taxon>
        <taxon>Dikarya</taxon>
        <taxon>Basidiomycota</taxon>
        <taxon>Agaricomycotina</taxon>
        <taxon>Tremellomycetes</taxon>
        <taxon>Trichosporonales</taxon>
        <taxon>Trichosporonaceae</taxon>
        <taxon>Trichosporon</taxon>
    </lineage>
</organism>
<evidence type="ECO:0000256" key="1">
    <source>
        <dbReference type="SAM" id="Coils"/>
    </source>
</evidence>
<evidence type="ECO:0000313" key="4">
    <source>
        <dbReference type="Proteomes" id="UP000002748"/>
    </source>
</evidence>
<feature type="coiled-coil region" evidence="1">
    <location>
        <begin position="507"/>
        <end position="534"/>
    </location>
</feature>
<dbReference type="VEuPathDB" id="FungiDB:A1Q1_07504"/>
<feature type="compositionally biased region" description="Acidic residues" evidence="2">
    <location>
        <begin position="705"/>
        <end position="722"/>
    </location>
</feature>
<reference evidence="3 4" key="1">
    <citation type="journal article" date="2012" name="Eukaryot. Cell">
        <title>Draft genome sequence of CBS 2479, the standard type strain of Trichosporon asahii.</title>
        <authorList>
            <person name="Yang R.Y."/>
            <person name="Li H.T."/>
            <person name="Zhu H."/>
            <person name="Zhou G.P."/>
            <person name="Wang M."/>
            <person name="Wang L."/>
        </authorList>
    </citation>
    <scope>NUCLEOTIDE SEQUENCE [LARGE SCALE GENOMIC DNA]</scope>
    <source>
        <strain evidence="4">ATCC 90039 / CBS 2479 / JCM 2466 / KCTC 7840 / NCYC 2677 / UAMH 7654</strain>
    </source>
</reference>
<evidence type="ECO:0000256" key="2">
    <source>
        <dbReference type="SAM" id="MobiDB-lite"/>
    </source>
</evidence>
<proteinExistence type="predicted"/>
<dbReference type="AlphaFoldDB" id="J5R8Y0"/>
<dbReference type="EMBL" id="ALBS01000059">
    <property type="protein sequence ID" value="EJT51323.1"/>
    <property type="molecule type" value="Genomic_DNA"/>
</dbReference>
<dbReference type="RefSeq" id="XP_014182508.1">
    <property type="nucleotide sequence ID" value="XM_014327033.1"/>
</dbReference>
<dbReference type="KEGG" id="tasa:A1Q1_07504"/>
<protein>
    <recommendedName>
        <fullName evidence="5">THO complex subunit 1</fullName>
    </recommendedName>
</protein>
<dbReference type="PANTHER" id="PTHR13265">
    <property type="entry name" value="THO COMPLEX SUBUNIT 1"/>
    <property type="match status" value="1"/>
</dbReference>
<dbReference type="Proteomes" id="UP000002748">
    <property type="component" value="Unassembled WGS sequence"/>
</dbReference>